<keyword evidence="3" id="KW-1185">Reference proteome</keyword>
<evidence type="ECO:0000256" key="1">
    <source>
        <dbReference type="SAM" id="Phobius"/>
    </source>
</evidence>
<comment type="caution">
    <text evidence="2">The sequence shown here is derived from an EMBL/GenBank/DDBJ whole genome shotgun (WGS) entry which is preliminary data.</text>
</comment>
<dbReference type="EMBL" id="JBHUPE010000001">
    <property type="protein sequence ID" value="MFD2902475.1"/>
    <property type="molecule type" value="Genomic_DNA"/>
</dbReference>
<sequence length="127" mass="15066">MLIHKQIQSRSLKANLIVFLYLYWIVCSIFFLHIHVLKSGEVIQHKHPYPITKKGNDHHSENEIRTFSSDYLFEFSEGPVYHNLNPFFTLWGVLWKFPIDLYEISQSLIPTFPRGPPIFINYITMVL</sequence>
<protein>
    <submittedName>
        <fullName evidence="2">Uncharacterized protein</fullName>
    </submittedName>
</protein>
<organism evidence="2 3">
    <name type="scientific">Sphingobacterium anhuiense</name>
    <dbReference type="NCBI Taxonomy" id="493780"/>
    <lineage>
        <taxon>Bacteria</taxon>
        <taxon>Pseudomonadati</taxon>
        <taxon>Bacteroidota</taxon>
        <taxon>Sphingobacteriia</taxon>
        <taxon>Sphingobacteriales</taxon>
        <taxon>Sphingobacteriaceae</taxon>
        <taxon>Sphingobacterium</taxon>
    </lineage>
</organism>
<keyword evidence="1" id="KW-0812">Transmembrane</keyword>
<evidence type="ECO:0000313" key="3">
    <source>
        <dbReference type="Proteomes" id="UP001597509"/>
    </source>
</evidence>
<accession>A0ABW5YPW9</accession>
<dbReference type="Proteomes" id="UP001597509">
    <property type="component" value="Unassembled WGS sequence"/>
</dbReference>
<name>A0ABW5YPW9_9SPHI</name>
<keyword evidence="1" id="KW-0472">Membrane</keyword>
<keyword evidence="1" id="KW-1133">Transmembrane helix</keyword>
<gene>
    <name evidence="2" type="ORF">ACFS6I_00965</name>
</gene>
<reference evidence="3" key="1">
    <citation type="journal article" date="2019" name="Int. J. Syst. Evol. Microbiol.">
        <title>The Global Catalogue of Microorganisms (GCM) 10K type strain sequencing project: providing services to taxonomists for standard genome sequencing and annotation.</title>
        <authorList>
            <consortium name="The Broad Institute Genomics Platform"/>
            <consortium name="The Broad Institute Genome Sequencing Center for Infectious Disease"/>
            <person name="Wu L."/>
            <person name="Ma J."/>
        </authorList>
    </citation>
    <scope>NUCLEOTIDE SEQUENCE [LARGE SCALE GENOMIC DNA]</scope>
    <source>
        <strain evidence="3">KCTC 22209</strain>
    </source>
</reference>
<dbReference type="RefSeq" id="WP_380917460.1">
    <property type="nucleotide sequence ID" value="NZ_JBHUPE010000001.1"/>
</dbReference>
<feature type="transmembrane region" description="Helical" evidence="1">
    <location>
        <begin position="12"/>
        <end position="34"/>
    </location>
</feature>
<proteinExistence type="predicted"/>
<evidence type="ECO:0000313" key="2">
    <source>
        <dbReference type="EMBL" id="MFD2902475.1"/>
    </source>
</evidence>